<evidence type="ECO:0000313" key="3">
    <source>
        <dbReference type="Proteomes" id="UP001159405"/>
    </source>
</evidence>
<accession>A0ABN8P940</accession>
<sequence length="175" mass="20080">MGHHVCCFLTGELTFYLKSLQRTRKGLSKKLMHNWLGPYRIVEKSPVHFKLRTVANKKGAFSCHANRMKPFVDPNLRPIDSPLFDDPAEPYLDESDIPKDCFEPNSSVLVEENPLDIELNPVGEQALVAPQSHEEKESNKESDQEKTKNQLQNEKEPTPEAIFIDNKTVFRAEKF</sequence>
<dbReference type="EMBL" id="CALNXK010000060">
    <property type="protein sequence ID" value="CAH3138175.1"/>
    <property type="molecule type" value="Genomic_DNA"/>
</dbReference>
<evidence type="ECO:0000313" key="2">
    <source>
        <dbReference type="EMBL" id="CAH3138175.1"/>
    </source>
</evidence>
<feature type="region of interest" description="Disordered" evidence="1">
    <location>
        <begin position="124"/>
        <end position="163"/>
    </location>
</feature>
<dbReference type="Proteomes" id="UP001159405">
    <property type="component" value="Unassembled WGS sequence"/>
</dbReference>
<evidence type="ECO:0000256" key="1">
    <source>
        <dbReference type="SAM" id="MobiDB-lite"/>
    </source>
</evidence>
<keyword evidence="3" id="KW-1185">Reference proteome</keyword>
<feature type="compositionally biased region" description="Basic and acidic residues" evidence="1">
    <location>
        <begin position="132"/>
        <end position="158"/>
    </location>
</feature>
<gene>
    <name evidence="2" type="ORF">PLOB_00040049</name>
</gene>
<reference evidence="2 3" key="1">
    <citation type="submission" date="2022-05" db="EMBL/GenBank/DDBJ databases">
        <authorList>
            <consortium name="Genoscope - CEA"/>
            <person name="William W."/>
        </authorList>
    </citation>
    <scope>NUCLEOTIDE SEQUENCE [LARGE SCALE GENOMIC DNA]</scope>
</reference>
<organism evidence="2 3">
    <name type="scientific">Porites lobata</name>
    <dbReference type="NCBI Taxonomy" id="104759"/>
    <lineage>
        <taxon>Eukaryota</taxon>
        <taxon>Metazoa</taxon>
        <taxon>Cnidaria</taxon>
        <taxon>Anthozoa</taxon>
        <taxon>Hexacorallia</taxon>
        <taxon>Scleractinia</taxon>
        <taxon>Fungiina</taxon>
        <taxon>Poritidae</taxon>
        <taxon>Porites</taxon>
    </lineage>
</organism>
<protein>
    <submittedName>
        <fullName evidence="2">Uncharacterized protein</fullName>
    </submittedName>
</protein>
<proteinExistence type="predicted"/>
<comment type="caution">
    <text evidence="2">The sequence shown here is derived from an EMBL/GenBank/DDBJ whole genome shotgun (WGS) entry which is preliminary data.</text>
</comment>
<name>A0ABN8P940_9CNID</name>